<keyword evidence="2" id="KW-1185">Reference proteome</keyword>
<dbReference type="EMBL" id="CP109441">
    <property type="protein sequence ID" value="WUV48943.1"/>
    <property type="molecule type" value="Genomic_DNA"/>
</dbReference>
<evidence type="ECO:0000313" key="1">
    <source>
        <dbReference type="EMBL" id="WUV48943.1"/>
    </source>
</evidence>
<gene>
    <name evidence="1" type="ORF">OG563_12525</name>
</gene>
<evidence type="ECO:0000313" key="2">
    <source>
        <dbReference type="Proteomes" id="UP001432062"/>
    </source>
</evidence>
<organism evidence="1 2">
    <name type="scientific">Nocardia vinacea</name>
    <dbReference type="NCBI Taxonomy" id="96468"/>
    <lineage>
        <taxon>Bacteria</taxon>
        <taxon>Bacillati</taxon>
        <taxon>Actinomycetota</taxon>
        <taxon>Actinomycetes</taxon>
        <taxon>Mycobacteriales</taxon>
        <taxon>Nocardiaceae</taxon>
        <taxon>Nocardia</taxon>
    </lineage>
</organism>
<name>A0ABZ1Z0H1_9NOCA</name>
<proteinExistence type="predicted"/>
<reference evidence="1" key="1">
    <citation type="submission" date="2022-10" db="EMBL/GenBank/DDBJ databases">
        <title>The complete genomes of actinobacterial strains from the NBC collection.</title>
        <authorList>
            <person name="Joergensen T.S."/>
            <person name="Alvarez Arevalo M."/>
            <person name="Sterndorff E.B."/>
            <person name="Faurdal D."/>
            <person name="Vuksanovic O."/>
            <person name="Mourched A.-S."/>
            <person name="Charusanti P."/>
            <person name="Shaw S."/>
            <person name="Blin K."/>
            <person name="Weber T."/>
        </authorList>
    </citation>
    <scope>NUCLEOTIDE SEQUENCE</scope>
    <source>
        <strain evidence="1">NBC_01482</strain>
    </source>
</reference>
<protein>
    <submittedName>
        <fullName evidence="1">Uncharacterized protein</fullName>
    </submittedName>
</protein>
<accession>A0ABZ1Z0H1</accession>
<sequence length="98" mass="10360">MLDGVADESGNDVGGGDDAIVYQAVSERRAIVSQLTAGKWASSSQVSDRSELAALAREERGLELFETVRVLEIVDGQTLFLFVGPARDTVSAAGARAY</sequence>
<dbReference type="RefSeq" id="WP_327093735.1">
    <property type="nucleotide sequence ID" value="NZ_CP109149.1"/>
</dbReference>
<dbReference type="Proteomes" id="UP001432062">
    <property type="component" value="Chromosome"/>
</dbReference>